<dbReference type="AlphaFoldDB" id="B4PPY0"/>
<dbReference type="KEGG" id="dya:Dyak_GE24461"/>
<dbReference type="PhylomeDB" id="B4PPY0"/>
<gene>
    <name evidence="3" type="primary">Dyak\GE24461</name>
    <name evidence="3" type="synonym">dyak_GLEANR_8156</name>
    <name evidence="3" type="synonym">GE24461</name>
    <name evidence="3" type="ORF">Dyak_GE24461</name>
</gene>
<evidence type="ECO:0000313" key="3">
    <source>
        <dbReference type="EMBL" id="EDW97207.1"/>
    </source>
</evidence>
<reference evidence="3 4" key="1">
    <citation type="journal article" date="2007" name="Nature">
        <title>Evolution of genes and genomes on the Drosophila phylogeny.</title>
        <authorList>
            <consortium name="Drosophila 12 Genomes Consortium"/>
            <person name="Clark A.G."/>
            <person name="Eisen M.B."/>
            <person name="Smith D.R."/>
            <person name="Bergman C.M."/>
            <person name="Oliver B."/>
            <person name="Markow T.A."/>
            <person name="Kaufman T.C."/>
            <person name="Kellis M."/>
            <person name="Gelbart W."/>
            <person name="Iyer V.N."/>
            <person name="Pollard D.A."/>
            <person name="Sackton T.B."/>
            <person name="Larracuente A.M."/>
            <person name="Singh N.D."/>
            <person name="Abad J.P."/>
            <person name="Abt D.N."/>
            <person name="Adryan B."/>
            <person name="Aguade M."/>
            <person name="Akashi H."/>
            <person name="Anderson W.W."/>
            <person name="Aquadro C.F."/>
            <person name="Ardell D.H."/>
            <person name="Arguello R."/>
            <person name="Artieri C.G."/>
            <person name="Barbash D.A."/>
            <person name="Barker D."/>
            <person name="Barsanti P."/>
            <person name="Batterham P."/>
            <person name="Batzoglou S."/>
            <person name="Begun D."/>
            <person name="Bhutkar A."/>
            <person name="Blanco E."/>
            <person name="Bosak S.A."/>
            <person name="Bradley R.K."/>
            <person name="Brand A.D."/>
            <person name="Brent M.R."/>
            <person name="Brooks A.N."/>
            <person name="Brown R.H."/>
            <person name="Butlin R.K."/>
            <person name="Caggese C."/>
            <person name="Calvi B.R."/>
            <person name="Bernardo de Carvalho A."/>
            <person name="Caspi A."/>
            <person name="Castrezana S."/>
            <person name="Celniker S.E."/>
            <person name="Chang J.L."/>
            <person name="Chapple C."/>
            <person name="Chatterji S."/>
            <person name="Chinwalla A."/>
            <person name="Civetta A."/>
            <person name="Clifton S.W."/>
            <person name="Comeron J.M."/>
            <person name="Costello J.C."/>
            <person name="Coyne J.A."/>
            <person name="Daub J."/>
            <person name="David R.G."/>
            <person name="Delcher A.L."/>
            <person name="Delehaunty K."/>
            <person name="Do C.B."/>
            <person name="Ebling H."/>
            <person name="Edwards K."/>
            <person name="Eickbush T."/>
            <person name="Evans J.D."/>
            <person name="Filipski A."/>
            <person name="Findeiss S."/>
            <person name="Freyhult E."/>
            <person name="Fulton L."/>
            <person name="Fulton R."/>
            <person name="Garcia A.C."/>
            <person name="Gardiner A."/>
            <person name="Garfield D.A."/>
            <person name="Garvin B.E."/>
            <person name="Gibson G."/>
            <person name="Gilbert D."/>
            <person name="Gnerre S."/>
            <person name="Godfrey J."/>
            <person name="Good R."/>
            <person name="Gotea V."/>
            <person name="Gravely B."/>
            <person name="Greenberg A.J."/>
            <person name="Griffiths-Jones S."/>
            <person name="Gross S."/>
            <person name="Guigo R."/>
            <person name="Gustafson E.A."/>
            <person name="Haerty W."/>
            <person name="Hahn M.W."/>
            <person name="Halligan D.L."/>
            <person name="Halpern A.L."/>
            <person name="Halter G.M."/>
            <person name="Han M.V."/>
            <person name="Heger A."/>
            <person name="Hillier L."/>
            <person name="Hinrichs A.S."/>
            <person name="Holmes I."/>
            <person name="Hoskins R.A."/>
            <person name="Hubisz M.J."/>
            <person name="Hultmark D."/>
            <person name="Huntley M.A."/>
            <person name="Jaffe D.B."/>
            <person name="Jagadeeshan S."/>
            <person name="Jeck W.R."/>
            <person name="Johnson J."/>
            <person name="Jones C.D."/>
            <person name="Jordan W.C."/>
            <person name="Karpen G.H."/>
            <person name="Kataoka E."/>
            <person name="Keightley P.D."/>
            <person name="Kheradpour P."/>
            <person name="Kirkness E.F."/>
            <person name="Koerich L.B."/>
            <person name="Kristiansen K."/>
            <person name="Kudrna D."/>
            <person name="Kulathinal R.J."/>
            <person name="Kumar S."/>
            <person name="Kwok R."/>
            <person name="Lander E."/>
            <person name="Langley C.H."/>
            <person name="Lapoint R."/>
            <person name="Lazzaro B.P."/>
            <person name="Lee S.J."/>
            <person name="Levesque L."/>
            <person name="Li R."/>
            <person name="Lin C.F."/>
            <person name="Lin M.F."/>
            <person name="Lindblad-Toh K."/>
            <person name="Llopart A."/>
            <person name="Long M."/>
            <person name="Low L."/>
            <person name="Lozovsky E."/>
            <person name="Lu J."/>
            <person name="Luo M."/>
            <person name="Machado C.A."/>
            <person name="Makalowski W."/>
            <person name="Marzo M."/>
            <person name="Matsuda M."/>
            <person name="Matzkin L."/>
            <person name="McAllister B."/>
            <person name="McBride C.S."/>
            <person name="McKernan B."/>
            <person name="McKernan K."/>
            <person name="Mendez-Lago M."/>
            <person name="Minx P."/>
            <person name="Mollenhauer M.U."/>
            <person name="Montooth K."/>
            <person name="Mount S.M."/>
            <person name="Mu X."/>
            <person name="Myers E."/>
            <person name="Negre B."/>
            <person name="Newfeld S."/>
            <person name="Nielsen R."/>
            <person name="Noor M.A."/>
            <person name="O'Grady P."/>
            <person name="Pachter L."/>
            <person name="Papaceit M."/>
            <person name="Parisi M.J."/>
            <person name="Parisi M."/>
            <person name="Parts L."/>
            <person name="Pedersen J.S."/>
            <person name="Pesole G."/>
            <person name="Phillippy A.M."/>
            <person name="Ponting C.P."/>
            <person name="Pop M."/>
            <person name="Porcelli D."/>
            <person name="Powell J.R."/>
            <person name="Prohaska S."/>
            <person name="Pruitt K."/>
            <person name="Puig M."/>
            <person name="Quesneville H."/>
            <person name="Ram K.R."/>
            <person name="Rand D."/>
            <person name="Rasmussen M.D."/>
            <person name="Reed L.K."/>
            <person name="Reenan R."/>
            <person name="Reily A."/>
            <person name="Remington K.A."/>
            <person name="Rieger T.T."/>
            <person name="Ritchie M.G."/>
            <person name="Robin C."/>
            <person name="Rogers Y.H."/>
            <person name="Rohde C."/>
            <person name="Rozas J."/>
            <person name="Rubenfield M.J."/>
            <person name="Ruiz A."/>
            <person name="Russo S."/>
            <person name="Salzberg S.L."/>
            <person name="Sanchez-Gracia A."/>
            <person name="Saranga D.J."/>
            <person name="Sato H."/>
            <person name="Schaeffer S.W."/>
            <person name="Schatz M.C."/>
            <person name="Schlenke T."/>
            <person name="Schwartz R."/>
            <person name="Segarra C."/>
            <person name="Singh R.S."/>
            <person name="Sirot L."/>
            <person name="Sirota M."/>
            <person name="Sisneros N.B."/>
            <person name="Smith C.D."/>
            <person name="Smith T.F."/>
            <person name="Spieth J."/>
            <person name="Stage D.E."/>
            <person name="Stark A."/>
            <person name="Stephan W."/>
            <person name="Strausberg R.L."/>
            <person name="Strempel S."/>
            <person name="Sturgill D."/>
            <person name="Sutton G."/>
            <person name="Sutton G.G."/>
            <person name="Tao W."/>
            <person name="Teichmann S."/>
            <person name="Tobari Y.N."/>
            <person name="Tomimura Y."/>
            <person name="Tsolas J.M."/>
            <person name="Valente V.L."/>
            <person name="Venter E."/>
            <person name="Venter J.C."/>
            <person name="Vicario S."/>
            <person name="Vieira F.G."/>
            <person name="Vilella A.J."/>
            <person name="Villasante A."/>
            <person name="Walenz B."/>
            <person name="Wang J."/>
            <person name="Wasserman M."/>
            <person name="Watts T."/>
            <person name="Wilson D."/>
            <person name="Wilson R.K."/>
            <person name="Wing R.A."/>
            <person name="Wolfner M.F."/>
            <person name="Wong A."/>
            <person name="Wong G.K."/>
            <person name="Wu C.I."/>
            <person name="Wu G."/>
            <person name="Yamamoto D."/>
            <person name="Yang H.P."/>
            <person name="Yang S.P."/>
            <person name="Yorke J.A."/>
            <person name="Yoshida K."/>
            <person name="Zdobnov E."/>
            <person name="Zhang P."/>
            <person name="Zhang Y."/>
            <person name="Zimin A.V."/>
            <person name="Baldwin J."/>
            <person name="Abdouelleil A."/>
            <person name="Abdulkadir J."/>
            <person name="Abebe A."/>
            <person name="Abera B."/>
            <person name="Abreu J."/>
            <person name="Acer S.C."/>
            <person name="Aftuck L."/>
            <person name="Alexander A."/>
            <person name="An P."/>
            <person name="Anderson E."/>
            <person name="Anderson S."/>
            <person name="Arachi H."/>
            <person name="Azer M."/>
            <person name="Bachantsang P."/>
            <person name="Barry A."/>
            <person name="Bayul T."/>
            <person name="Berlin A."/>
            <person name="Bessette D."/>
            <person name="Bloom T."/>
            <person name="Blye J."/>
            <person name="Boguslavskiy L."/>
            <person name="Bonnet C."/>
            <person name="Boukhgalter B."/>
            <person name="Bourzgui I."/>
            <person name="Brown A."/>
            <person name="Cahill P."/>
            <person name="Channer S."/>
            <person name="Cheshatsang Y."/>
            <person name="Chuda L."/>
            <person name="Citroen M."/>
            <person name="Collymore A."/>
            <person name="Cooke P."/>
            <person name="Costello M."/>
            <person name="D'Aco K."/>
            <person name="Daza R."/>
            <person name="De Haan G."/>
            <person name="DeGray S."/>
            <person name="DeMaso C."/>
            <person name="Dhargay N."/>
            <person name="Dooley K."/>
            <person name="Dooley E."/>
            <person name="Doricent M."/>
            <person name="Dorje P."/>
            <person name="Dorjee K."/>
            <person name="Dupes A."/>
            <person name="Elong R."/>
            <person name="Falk J."/>
            <person name="Farina A."/>
            <person name="Faro S."/>
            <person name="Ferguson D."/>
            <person name="Fisher S."/>
            <person name="Foley C.D."/>
            <person name="Franke A."/>
            <person name="Friedrich D."/>
            <person name="Gadbois L."/>
            <person name="Gearin G."/>
            <person name="Gearin C.R."/>
            <person name="Giannoukos G."/>
            <person name="Goode T."/>
            <person name="Graham J."/>
            <person name="Grandbois E."/>
            <person name="Grewal S."/>
            <person name="Gyaltsen K."/>
            <person name="Hafez N."/>
            <person name="Hagos B."/>
            <person name="Hall J."/>
            <person name="Henson C."/>
            <person name="Hollinger A."/>
            <person name="Honan T."/>
            <person name="Huard M.D."/>
            <person name="Hughes L."/>
            <person name="Hurhula B."/>
            <person name="Husby M.E."/>
            <person name="Kamat A."/>
            <person name="Kanga B."/>
            <person name="Kashin S."/>
            <person name="Khazanovich D."/>
            <person name="Kisner P."/>
            <person name="Lance K."/>
            <person name="Lara M."/>
            <person name="Lee W."/>
            <person name="Lennon N."/>
            <person name="Letendre F."/>
            <person name="LeVine R."/>
            <person name="Lipovsky A."/>
            <person name="Liu X."/>
            <person name="Liu J."/>
            <person name="Liu S."/>
            <person name="Lokyitsang T."/>
            <person name="Lokyitsang Y."/>
            <person name="Lubonja R."/>
            <person name="Lui A."/>
            <person name="MacDonald P."/>
            <person name="Magnisalis V."/>
            <person name="Maru K."/>
            <person name="Matthews C."/>
            <person name="McCusker W."/>
            <person name="McDonough S."/>
            <person name="Mehta T."/>
            <person name="Meldrim J."/>
            <person name="Meneus L."/>
            <person name="Mihai O."/>
            <person name="Mihalev A."/>
            <person name="Mihova T."/>
            <person name="Mittelman R."/>
            <person name="Mlenga V."/>
            <person name="Montmayeur A."/>
            <person name="Mulrain L."/>
            <person name="Navidi A."/>
            <person name="Naylor J."/>
            <person name="Negash T."/>
            <person name="Nguyen T."/>
            <person name="Nguyen N."/>
            <person name="Nicol R."/>
            <person name="Norbu C."/>
            <person name="Norbu N."/>
            <person name="Novod N."/>
            <person name="O'Neill B."/>
            <person name="Osman S."/>
            <person name="Markiewicz E."/>
            <person name="Oyono O.L."/>
            <person name="Patti C."/>
            <person name="Phunkhang P."/>
            <person name="Pierre F."/>
            <person name="Priest M."/>
            <person name="Raghuraman S."/>
            <person name="Rege F."/>
            <person name="Reyes R."/>
            <person name="Rise C."/>
            <person name="Rogov P."/>
            <person name="Ross K."/>
            <person name="Ryan E."/>
            <person name="Settipalli S."/>
            <person name="Shea T."/>
            <person name="Sherpa N."/>
            <person name="Shi L."/>
            <person name="Shih D."/>
            <person name="Sparrow T."/>
            <person name="Spaulding J."/>
            <person name="Stalker J."/>
            <person name="Stange-Thomann N."/>
            <person name="Stavropoulos S."/>
            <person name="Stone C."/>
            <person name="Strader C."/>
            <person name="Tesfaye S."/>
            <person name="Thomson T."/>
            <person name="Thoulutsang Y."/>
            <person name="Thoulutsang D."/>
            <person name="Topham K."/>
            <person name="Topping I."/>
            <person name="Tsamla T."/>
            <person name="Vassiliev H."/>
            <person name="Vo A."/>
            <person name="Wangchuk T."/>
            <person name="Wangdi T."/>
            <person name="Weiand M."/>
            <person name="Wilkinson J."/>
            <person name="Wilson A."/>
            <person name="Yadav S."/>
            <person name="Young G."/>
            <person name="Yu Q."/>
            <person name="Zembek L."/>
            <person name="Zhong D."/>
            <person name="Zimmer A."/>
            <person name="Zwirko Z."/>
            <person name="Jaffe D.B."/>
            <person name="Alvarez P."/>
            <person name="Brockman W."/>
            <person name="Butler J."/>
            <person name="Chin C."/>
            <person name="Gnerre S."/>
            <person name="Grabherr M."/>
            <person name="Kleber M."/>
            <person name="Mauceli E."/>
            <person name="MacCallum I."/>
        </authorList>
    </citation>
    <scope>NUCLEOTIDE SEQUENCE [LARGE SCALE GENOMIC DNA]</scope>
    <source>
        <strain evidence="4">Tai18E2 / Tucson 14021-0261.01</strain>
    </source>
</reference>
<dbReference type="InterPro" id="IPR036869">
    <property type="entry name" value="J_dom_sf"/>
</dbReference>
<dbReference type="SMART" id="SM00271">
    <property type="entry name" value="DnaJ"/>
    <property type="match status" value="1"/>
</dbReference>
<dbReference type="PANTHER" id="PTHR44825">
    <property type="match status" value="1"/>
</dbReference>
<dbReference type="eggNOG" id="KOG0715">
    <property type="taxonomic scope" value="Eukaryota"/>
</dbReference>
<dbReference type="HOGENOM" id="CLU_1241263_0_0_1"/>
<dbReference type="PRINTS" id="PR00625">
    <property type="entry name" value="JDOMAIN"/>
</dbReference>
<dbReference type="OrthoDB" id="66964at2759"/>
<feature type="transmembrane region" description="Helical" evidence="1">
    <location>
        <begin position="190"/>
        <end position="210"/>
    </location>
</feature>
<evidence type="ECO:0000313" key="4">
    <source>
        <dbReference type="Proteomes" id="UP000002282"/>
    </source>
</evidence>
<dbReference type="InterPro" id="IPR052763">
    <property type="entry name" value="DnaJ_C4"/>
</dbReference>
<keyword evidence="1" id="KW-0472">Membrane</keyword>
<evidence type="ECO:0000259" key="2">
    <source>
        <dbReference type="PROSITE" id="PS50076"/>
    </source>
</evidence>
<keyword evidence="4" id="KW-1185">Reference proteome</keyword>
<organism evidence="3 4">
    <name type="scientific">Drosophila yakuba</name>
    <name type="common">Fruit fly</name>
    <dbReference type="NCBI Taxonomy" id="7245"/>
    <lineage>
        <taxon>Eukaryota</taxon>
        <taxon>Metazoa</taxon>
        <taxon>Ecdysozoa</taxon>
        <taxon>Arthropoda</taxon>
        <taxon>Hexapoda</taxon>
        <taxon>Insecta</taxon>
        <taxon>Pterygota</taxon>
        <taxon>Neoptera</taxon>
        <taxon>Endopterygota</taxon>
        <taxon>Diptera</taxon>
        <taxon>Brachycera</taxon>
        <taxon>Muscomorpha</taxon>
        <taxon>Ephydroidea</taxon>
        <taxon>Drosophilidae</taxon>
        <taxon>Drosophila</taxon>
        <taxon>Sophophora</taxon>
    </lineage>
</organism>
<sequence length="244" mass="28009">MLRTIQTSAGQPVRCLATFGSRFTYQSQPMSQLRVENHYQVLNVPVGSSDRQIKLAFIELSKKYHPDANSQTSDSEVFMKICEAYQTLHRQNSRQIYDSRLRMQNQNKSPQESTFTGRRVYTVWSQYQSAVRSKQMGRGSWRFGGVKPITFKGKMVNKWLPMPTTFDDLKRLGIKGSWHDEYSFPNSPIFYLYIAGFCLVGGLVLMDVIGRFQEQSSVEKDIEILLSEKDLETSTITHPIPLSA</sequence>
<evidence type="ECO:0000256" key="1">
    <source>
        <dbReference type="SAM" id="Phobius"/>
    </source>
</evidence>
<dbReference type="Pfam" id="PF00226">
    <property type="entry name" value="DnaJ"/>
    <property type="match status" value="1"/>
</dbReference>
<dbReference type="Proteomes" id="UP000002282">
    <property type="component" value="Chromosome 3R"/>
</dbReference>
<dbReference type="SUPFAM" id="SSF46565">
    <property type="entry name" value="Chaperone J-domain"/>
    <property type="match status" value="1"/>
</dbReference>
<dbReference type="OMA" id="SRFTYQS"/>
<accession>B4PPY0</accession>
<dbReference type="PROSITE" id="PS50076">
    <property type="entry name" value="DNAJ_2"/>
    <property type="match status" value="1"/>
</dbReference>
<keyword evidence="1" id="KW-0812">Transmembrane</keyword>
<dbReference type="Gene3D" id="1.10.287.110">
    <property type="entry name" value="DnaJ domain"/>
    <property type="match status" value="1"/>
</dbReference>
<proteinExistence type="predicted"/>
<protein>
    <recommendedName>
        <fullName evidence="2">J domain-containing protein</fullName>
    </recommendedName>
</protein>
<dbReference type="PANTHER" id="PTHR44825:SF1">
    <property type="entry name" value="DNAJ HOMOLOG SUBFAMILY C MEMBER 4"/>
    <property type="match status" value="1"/>
</dbReference>
<name>B4PPY0_DROYA</name>
<feature type="domain" description="J" evidence="2">
    <location>
        <begin position="37"/>
        <end position="101"/>
    </location>
</feature>
<dbReference type="CDD" id="cd06257">
    <property type="entry name" value="DnaJ"/>
    <property type="match status" value="1"/>
</dbReference>
<dbReference type="EMBL" id="CM000160">
    <property type="protein sequence ID" value="EDW97207.1"/>
    <property type="molecule type" value="Genomic_DNA"/>
</dbReference>
<reference evidence="3 4" key="2">
    <citation type="journal article" date="2007" name="PLoS Biol.">
        <title>Principles of genome evolution in the Drosophila melanogaster species group.</title>
        <authorList>
            <person name="Ranz J.M."/>
            <person name="Maurin D."/>
            <person name="Chan Y.S."/>
            <person name="von Grotthuss M."/>
            <person name="Hillier L.W."/>
            <person name="Roote J."/>
            <person name="Ashburner M."/>
            <person name="Bergman C.M."/>
        </authorList>
    </citation>
    <scope>NUCLEOTIDE SEQUENCE [LARGE SCALE GENOMIC DNA]</scope>
    <source>
        <strain evidence="4">Tai18E2 / Tucson 14021-0261.01</strain>
    </source>
</reference>
<keyword evidence="1" id="KW-1133">Transmembrane helix</keyword>
<dbReference type="InterPro" id="IPR001623">
    <property type="entry name" value="DnaJ_domain"/>
</dbReference>